<comment type="caution">
    <text evidence="1">The sequence shown here is derived from an EMBL/GenBank/DDBJ whole genome shotgun (WGS) entry which is preliminary data.</text>
</comment>
<dbReference type="NCBIfam" id="TIGR02436">
    <property type="entry name" value="four helix bundle protein"/>
    <property type="match status" value="1"/>
</dbReference>
<dbReference type="CDD" id="cd16377">
    <property type="entry name" value="23S_rRNA_IVP_like"/>
    <property type="match status" value="1"/>
</dbReference>
<name>A0A9X4MYD6_9FLAO</name>
<organism evidence="1 2">
    <name type="scientific">Profundicola chukchiensis</name>
    <dbReference type="NCBI Taxonomy" id="2961959"/>
    <lineage>
        <taxon>Bacteria</taxon>
        <taxon>Pseudomonadati</taxon>
        <taxon>Bacteroidota</taxon>
        <taxon>Flavobacteriia</taxon>
        <taxon>Flavobacteriales</taxon>
        <taxon>Weeksellaceae</taxon>
        <taxon>Profundicola</taxon>
    </lineage>
</organism>
<accession>A0A9X4MYD6</accession>
<reference evidence="1" key="1">
    <citation type="submission" date="2022-07" db="EMBL/GenBank/DDBJ databases">
        <title>Description and genome-wide analysis of Profundicola chukchiensis gen. nov., sp. nov., marine bacteria isolated from bottom sediments of the Chukchi Sea.</title>
        <authorList>
            <person name="Romanenko L."/>
            <person name="Otstavnykh N."/>
            <person name="Kurilenko V."/>
            <person name="Eremeev V."/>
            <person name="Velansky P."/>
            <person name="Mikhailov V."/>
            <person name="Isaeva M."/>
        </authorList>
    </citation>
    <scope>NUCLEOTIDE SEQUENCE</scope>
    <source>
        <strain evidence="1">KMM 9713</strain>
    </source>
</reference>
<dbReference type="RefSeq" id="WP_304420386.1">
    <property type="nucleotide sequence ID" value="NZ_JANCMU010000002.1"/>
</dbReference>
<dbReference type="InterPro" id="IPR036583">
    <property type="entry name" value="23S_rRNA_IVS_sf"/>
</dbReference>
<dbReference type="Pfam" id="PF05635">
    <property type="entry name" value="23S_rRNA_IVP"/>
    <property type="match status" value="1"/>
</dbReference>
<sequence>MNDFRKLEIWERSRKLCVPIYALTAHFPKSEIYGLTSQMRRSCVSISSNIAEGSGRKGHKEYAQMISIALGSAYELETQLEISFELNFISQEEYTTIKKEVVEVQKMIYGFREYLLKQI</sequence>
<dbReference type="Gene3D" id="1.20.1440.60">
    <property type="entry name" value="23S rRNA-intervening sequence"/>
    <property type="match status" value="1"/>
</dbReference>
<evidence type="ECO:0000313" key="2">
    <source>
        <dbReference type="Proteomes" id="UP001152599"/>
    </source>
</evidence>
<dbReference type="InterPro" id="IPR012657">
    <property type="entry name" value="23S_rRNA-intervening_sequence"/>
</dbReference>
<dbReference type="AlphaFoldDB" id="A0A9X4MYD6"/>
<dbReference type="Proteomes" id="UP001152599">
    <property type="component" value="Unassembled WGS sequence"/>
</dbReference>
<dbReference type="PANTHER" id="PTHR38471">
    <property type="entry name" value="FOUR HELIX BUNDLE PROTEIN"/>
    <property type="match status" value="1"/>
</dbReference>
<gene>
    <name evidence="1" type="ORF">NMK71_05365</name>
</gene>
<keyword evidence="2" id="KW-1185">Reference proteome</keyword>
<dbReference type="PANTHER" id="PTHR38471:SF2">
    <property type="entry name" value="FOUR HELIX BUNDLE PROTEIN"/>
    <property type="match status" value="1"/>
</dbReference>
<protein>
    <submittedName>
        <fullName evidence="1">Four helix bundle protein</fullName>
    </submittedName>
</protein>
<dbReference type="EMBL" id="JANCMU010000002">
    <property type="protein sequence ID" value="MDG4945835.1"/>
    <property type="molecule type" value="Genomic_DNA"/>
</dbReference>
<dbReference type="SUPFAM" id="SSF158446">
    <property type="entry name" value="IVS-encoded protein-like"/>
    <property type="match status" value="1"/>
</dbReference>
<evidence type="ECO:0000313" key="1">
    <source>
        <dbReference type="EMBL" id="MDG4945835.1"/>
    </source>
</evidence>
<proteinExistence type="predicted"/>